<comment type="similarity">
    <text evidence="2">Belongs to the UDP-glycosyltransferase family.</text>
</comment>
<proteinExistence type="inferred from homology"/>
<dbReference type="Proteomes" id="UP000095282">
    <property type="component" value="Unplaced"/>
</dbReference>
<keyword evidence="11" id="KW-1185">Reference proteome</keyword>
<evidence type="ECO:0000256" key="5">
    <source>
        <dbReference type="ARBA" id="ARBA00022679"/>
    </source>
</evidence>
<keyword evidence="5" id="KW-0808">Transferase</keyword>
<dbReference type="InterPro" id="IPR050271">
    <property type="entry name" value="UDP-glycosyltransferase"/>
</dbReference>
<dbReference type="Pfam" id="PF00201">
    <property type="entry name" value="UDPGT"/>
    <property type="match status" value="1"/>
</dbReference>
<evidence type="ECO:0000313" key="12">
    <source>
        <dbReference type="WBParaSite" id="Csp11.Scaffold629.g15540.t1"/>
    </source>
</evidence>
<dbReference type="WBParaSite" id="Csp11.Scaffold629.g15540.t1">
    <property type="protein sequence ID" value="Csp11.Scaffold629.g15540.t1"/>
    <property type="gene ID" value="Csp11.Scaffold629.g15540"/>
</dbReference>
<dbReference type="EC" id="2.4.1.17" evidence="3"/>
<dbReference type="GO" id="GO:0016020">
    <property type="term" value="C:membrane"/>
    <property type="evidence" value="ECO:0007669"/>
    <property type="project" value="UniProtKB-SubCell"/>
</dbReference>
<dbReference type="Gene3D" id="3.40.50.2000">
    <property type="entry name" value="Glycogen Phosphorylase B"/>
    <property type="match status" value="2"/>
</dbReference>
<keyword evidence="9" id="KW-0472">Membrane</keyword>
<evidence type="ECO:0000313" key="11">
    <source>
        <dbReference type="Proteomes" id="UP000095282"/>
    </source>
</evidence>
<evidence type="ECO:0000256" key="10">
    <source>
        <dbReference type="ARBA" id="ARBA00047475"/>
    </source>
</evidence>
<comment type="subcellular location">
    <subcellularLocation>
        <location evidence="1">Membrane</location>
        <topology evidence="1">Single-pass membrane protein</topology>
    </subcellularLocation>
</comment>
<evidence type="ECO:0000256" key="8">
    <source>
        <dbReference type="ARBA" id="ARBA00022989"/>
    </source>
</evidence>
<dbReference type="PANTHER" id="PTHR48043">
    <property type="entry name" value="EG:EG0003.4 PROTEIN-RELATED"/>
    <property type="match status" value="1"/>
</dbReference>
<evidence type="ECO:0000256" key="2">
    <source>
        <dbReference type="ARBA" id="ARBA00009995"/>
    </source>
</evidence>
<dbReference type="STRING" id="1561998.A0A1I7U747"/>
<evidence type="ECO:0000256" key="1">
    <source>
        <dbReference type="ARBA" id="ARBA00004167"/>
    </source>
</evidence>
<keyword evidence="4" id="KW-0328">Glycosyltransferase</keyword>
<dbReference type="eggNOG" id="KOG1192">
    <property type="taxonomic scope" value="Eukaryota"/>
</dbReference>
<dbReference type="InterPro" id="IPR002213">
    <property type="entry name" value="UDP_glucos_trans"/>
</dbReference>
<evidence type="ECO:0000256" key="4">
    <source>
        <dbReference type="ARBA" id="ARBA00022676"/>
    </source>
</evidence>
<organism evidence="11 12">
    <name type="scientific">Caenorhabditis tropicalis</name>
    <dbReference type="NCBI Taxonomy" id="1561998"/>
    <lineage>
        <taxon>Eukaryota</taxon>
        <taxon>Metazoa</taxon>
        <taxon>Ecdysozoa</taxon>
        <taxon>Nematoda</taxon>
        <taxon>Chromadorea</taxon>
        <taxon>Rhabditida</taxon>
        <taxon>Rhabditina</taxon>
        <taxon>Rhabditomorpha</taxon>
        <taxon>Rhabditoidea</taxon>
        <taxon>Rhabditidae</taxon>
        <taxon>Peloderinae</taxon>
        <taxon>Caenorhabditis</taxon>
    </lineage>
</organism>
<dbReference type="AlphaFoldDB" id="A0A1I7U747"/>
<accession>A0A1I7U747</accession>
<keyword evidence="6" id="KW-0812">Transmembrane</keyword>
<evidence type="ECO:0000256" key="6">
    <source>
        <dbReference type="ARBA" id="ARBA00022692"/>
    </source>
</evidence>
<sequence length="426" mass="48950">MFFCFLPQFTLSYNFLVFCPLFAHSHHQFLAKIADTLTEAGHNVTFFAPILVREYENVKYLEYTKDIIYIQPDEELEKMGEAADYSNFWKEDAGMFSFVPAVQRFFKMFVKLNENLEKDLSVLDKLKDRNFDAMIFETLAFCAHPIHEYLGIKTIFPSFSMTHMTEISKAIGEPTSPSFLPTTVSPYAGQMTFKERLLNTLGDFIFTHILKPPSLKSFRGDKEYLDSNEIQAKAPFVFINSNTFLDFPRPMLAKTINIGGISVNVTQMRQEKLSSKYNEILNERSQTVLISFGSMIRSSEMPQEYKKTIVKVIESFPAVTFLWKYESENVEFSKKVKNLHFSKWFPQTALLADSRLTAFITHAGLGSVNELSYMGKPAILVPIFADQMRNAKMLARHNGSITLRREDLGVFENLRSAVNSILNDKR</sequence>
<reference evidence="12" key="1">
    <citation type="submission" date="2016-11" db="UniProtKB">
        <authorList>
            <consortium name="WormBaseParasite"/>
        </authorList>
    </citation>
    <scope>IDENTIFICATION</scope>
</reference>
<evidence type="ECO:0000256" key="3">
    <source>
        <dbReference type="ARBA" id="ARBA00012544"/>
    </source>
</evidence>
<keyword evidence="8" id="KW-1133">Transmembrane helix</keyword>
<dbReference type="GO" id="GO:0015020">
    <property type="term" value="F:glucuronosyltransferase activity"/>
    <property type="evidence" value="ECO:0007669"/>
    <property type="project" value="UniProtKB-EC"/>
</dbReference>
<evidence type="ECO:0000256" key="9">
    <source>
        <dbReference type="ARBA" id="ARBA00023136"/>
    </source>
</evidence>
<dbReference type="SUPFAM" id="SSF53756">
    <property type="entry name" value="UDP-Glycosyltransferase/glycogen phosphorylase"/>
    <property type="match status" value="1"/>
</dbReference>
<dbReference type="PANTHER" id="PTHR48043:SF82">
    <property type="entry name" value="GLUCURONOSYLTRANSFERASE"/>
    <property type="match status" value="1"/>
</dbReference>
<comment type="catalytic activity">
    <reaction evidence="10">
        <text>glucuronate acceptor + UDP-alpha-D-glucuronate = acceptor beta-D-glucuronoside + UDP + H(+)</text>
        <dbReference type="Rhea" id="RHEA:21032"/>
        <dbReference type="ChEBI" id="CHEBI:15378"/>
        <dbReference type="ChEBI" id="CHEBI:58052"/>
        <dbReference type="ChEBI" id="CHEBI:58223"/>
        <dbReference type="ChEBI" id="CHEBI:132367"/>
        <dbReference type="ChEBI" id="CHEBI:132368"/>
        <dbReference type="EC" id="2.4.1.17"/>
    </reaction>
</comment>
<protein>
    <recommendedName>
        <fullName evidence="3">glucuronosyltransferase</fullName>
        <ecNumber evidence="3">2.4.1.17</ecNumber>
    </recommendedName>
</protein>
<dbReference type="FunFam" id="3.40.50.2000:FF:000038">
    <property type="entry name" value="UDP-GlucuronosylTransferase"/>
    <property type="match status" value="1"/>
</dbReference>
<name>A0A1I7U747_9PELO</name>
<dbReference type="CDD" id="cd03784">
    <property type="entry name" value="GT1_Gtf-like"/>
    <property type="match status" value="1"/>
</dbReference>
<keyword evidence="7" id="KW-0732">Signal</keyword>
<evidence type="ECO:0000256" key="7">
    <source>
        <dbReference type="ARBA" id="ARBA00022729"/>
    </source>
</evidence>